<accession>A0A2P0ZG73</accession>
<name>A0A2P0ZG73_9CYAN</name>
<dbReference type="InterPro" id="IPR000297">
    <property type="entry name" value="PPIase_PpiC"/>
</dbReference>
<dbReference type="SUPFAM" id="SSF109998">
    <property type="entry name" value="Triger factor/SurA peptide-binding domain-like"/>
    <property type="match status" value="1"/>
</dbReference>
<dbReference type="PROSITE" id="PS50198">
    <property type="entry name" value="PPIC_PPIASE_2"/>
    <property type="match status" value="1"/>
</dbReference>
<feature type="domain" description="PpiC" evidence="7">
    <location>
        <begin position="125"/>
        <end position="208"/>
    </location>
</feature>
<dbReference type="AlphaFoldDB" id="A0A2P0ZG73"/>
<comment type="catalytic activity">
    <reaction evidence="1">
        <text>[protein]-peptidylproline (omega=180) = [protein]-peptidylproline (omega=0)</text>
        <dbReference type="Rhea" id="RHEA:16237"/>
        <dbReference type="Rhea" id="RHEA-COMP:10747"/>
        <dbReference type="Rhea" id="RHEA-COMP:10748"/>
        <dbReference type="ChEBI" id="CHEBI:83833"/>
        <dbReference type="ChEBI" id="CHEBI:83834"/>
        <dbReference type="EC" id="5.2.1.8"/>
    </reaction>
</comment>
<evidence type="ECO:0000256" key="4">
    <source>
        <dbReference type="ARBA" id="ARBA00023110"/>
    </source>
</evidence>
<evidence type="ECO:0000256" key="2">
    <source>
        <dbReference type="ARBA" id="ARBA00013194"/>
    </source>
</evidence>
<keyword evidence="4 6" id="KW-0697">Rotamase</keyword>
<sequence>MLQTITITSEDILHQIKLSCKIPEIIEQIVSRKVIISAAEEAGIKVEVEELQKVADQIRLGNKLDSADDTWAWLEKHGLSLDDFEEIVYGTVISGKLTTSLLATKVEPYFFENQLDYAGAVIYEVVLDDEDLALELFYLIQEGEMSFYDVAHKYIQDTELRRQGGYRGLVRRKDLNPELSAAVFAAKPPQILKPIITSKGVHLILVEEIIQSQLDNNLRYQILLDLFNEWLKQEIEQVEVDVLIPGVQTQFQLSK</sequence>
<dbReference type="InterPro" id="IPR046357">
    <property type="entry name" value="PPIase_dom_sf"/>
</dbReference>
<evidence type="ECO:0000256" key="6">
    <source>
        <dbReference type="PROSITE-ProRule" id="PRU00278"/>
    </source>
</evidence>
<keyword evidence="3" id="KW-0732">Signal</keyword>
<evidence type="ECO:0000256" key="5">
    <source>
        <dbReference type="ARBA" id="ARBA00023235"/>
    </source>
</evidence>
<proteinExistence type="predicted"/>
<dbReference type="Pfam" id="PF00639">
    <property type="entry name" value="Rotamase"/>
    <property type="match status" value="1"/>
</dbReference>
<dbReference type="EMBL" id="MG373766">
    <property type="protein sequence ID" value="AVH79450.1"/>
    <property type="molecule type" value="Genomic_DNA"/>
</dbReference>
<dbReference type="EC" id="5.2.1.8" evidence="2"/>
<dbReference type="InterPro" id="IPR050245">
    <property type="entry name" value="PrsA_foldase"/>
</dbReference>
<organism evidence="8">
    <name type="scientific">[Tolypothrix] sp. PCC 7415</name>
    <dbReference type="NCBI Taxonomy" id="373957"/>
    <lineage>
        <taxon>Bacteria</taxon>
        <taxon>Bacillati</taxon>
        <taxon>Cyanobacteriota</taxon>
        <taxon>Cyanophyceae</taxon>
        <taxon>Nostocales</taxon>
        <taxon>Fortieaceae</taxon>
        <taxon>Roholtiella</taxon>
    </lineage>
</organism>
<dbReference type="Gene3D" id="1.10.4030.10">
    <property type="entry name" value="Porin chaperone SurA, peptide-binding domain"/>
    <property type="match status" value="1"/>
</dbReference>
<reference evidence="8" key="1">
    <citation type="journal article" date="2018" name="Science">
        <title>Natural noncanonical protein splicing yields products with diverse ?-amino acid residues.</title>
        <authorList>
            <person name="Morinaka B.I."/>
            <person name="Lakis E."/>
            <person name="Verest M."/>
            <person name="Helf M.J."/>
            <person name="Scalvenzi T."/>
            <person name="Vagstad A.L."/>
            <person name="Sims J."/>
            <person name="Sunagawa S."/>
            <person name="Gugger M."/>
            <person name="Piel J."/>
        </authorList>
    </citation>
    <scope>NUCLEOTIDE SEQUENCE</scope>
    <source>
        <strain evidence="8">PCC 7415</strain>
    </source>
</reference>
<evidence type="ECO:0000313" key="8">
    <source>
        <dbReference type="EMBL" id="AVH79450.1"/>
    </source>
</evidence>
<keyword evidence="5 6" id="KW-0413">Isomerase</keyword>
<evidence type="ECO:0000259" key="7">
    <source>
        <dbReference type="PROSITE" id="PS50198"/>
    </source>
</evidence>
<dbReference type="SUPFAM" id="SSF54534">
    <property type="entry name" value="FKBP-like"/>
    <property type="match status" value="1"/>
</dbReference>
<evidence type="ECO:0000256" key="3">
    <source>
        <dbReference type="ARBA" id="ARBA00022729"/>
    </source>
</evidence>
<protein>
    <recommendedName>
        <fullName evidence="2">peptidylprolyl isomerase</fullName>
        <ecNumber evidence="2">5.2.1.8</ecNumber>
    </recommendedName>
</protein>
<dbReference type="Gene3D" id="3.10.50.40">
    <property type="match status" value="1"/>
</dbReference>
<dbReference type="GO" id="GO:0003755">
    <property type="term" value="F:peptidyl-prolyl cis-trans isomerase activity"/>
    <property type="evidence" value="ECO:0007669"/>
    <property type="project" value="UniProtKB-KW"/>
</dbReference>
<dbReference type="InterPro" id="IPR027304">
    <property type="entry name" value="Trigger_fact/SurA_dom_sf"/>
</dbReference>
<dbReference type="PANTHER" id="PTHR47245">
    <property type="entry name" value="PEPTIDYLPROLYL ISOMERASE"/>
    <property type="match status" value="1"/>
</dbReference>
<dbReference type="PANTHER" id="PTHR47245:SF1">
    <property type="entry name" value="FOLDASE PROTEIN PRSA"/>
    <property type="match status" value="1"/>
</dbReference>
<evidence type="ECO:0000256" key="1">
    <source>
        <dbReference type="ARBA" id="ARBA00000971"/>
    </source>
</evidence>